<feature type="transmembrane region" description="Helical" evidence="7">
    <location>
        <begin position="90"/>
        <end position="111"/>
    </location>
</feature>
<evidence type="ECO:0000256" key="5">
    <source>
        <dbReference type="ARBA" id="ARBA00022989"/>
    </source>
</evidence>
<evidence type="ECO:0000256" key="4">
    <source>
        <dbReference type="ARBA" id="ARBA00022692"/>
    </source>
</evidence>
<keyword evidence="5 7" id="KW-1133">Transmembrane helix</keyword>
<dbReference type="InterPro" id="IPR000515">
    <property type="entry name" value="MetI-like"/>
</dbReference>
<keyword evidence="4 7" id="KW-0812">Transmembrane</keyword>
<evidence type="ECO:0000313" key="10">
    <source>
        <dbReference type="Proteomes" id="UP000663505"/>
    </source>
</evidence>
<dbReference type="PANTHER" id="PTHR30193:SF1">
    <property type="entry name" value="ABC TRANSPORTER PERMEASE PROTEIN YESP-RELATED"/>
    <property type="match status" value="1"/>
</dbReference>
<dbReference type="InterPro" id="IPR051393">
    <property type="entry name" value="ABC_transporter_permease"/>
</dbReference>
<dbReference type="EMBL" id="CP071182">
    <property type="protein sequence ID" value="QSO49238.1"/>
    <property type="molecule type" value="Genomic_DNA"/>
</dbReference>
<dbReference type="KEGG" id="afx:JZ786_10135"/>
<reference evidence="9 10" key="1">
    <citation type="submission" date="2021-02" db="EMBL/GenBank/DDBJ databases">
        <title>Alicyclobacillus curvatus sp. nov. and Alicyclobacillus mengziensis sp. nov., two acidophilic bacteria isolated from acid mine drainage.</title>
        <authorList>
            <person name="Huang Y."/>
        </authorList>
    </citation>
    <scope>NUCLEOTIDE SEQUENCE [LARGE SCALE GENOMIC DNA]</scope>
    <source>
        <strain evidence="9 10">S30H14</strain>
    </source>
</reference>
<feature type="transmembrane region" description="Helical" evidence="7">
    <location>
        <begin position="29"/>
        <end position="53"/>
    </location>
</feature>
<dbReference type="AlphaFoldDB" id="A0A9X7W489"/>
<evidence type="ECO:0000256" key="6">
    <source>
        <dbReference type="ARBA" id="ARBA00023136"/>
    </source>
</evidence>
<dbReference type="GO" id="GO:0055085">
    <property type="term" value="P:transmembrane transport"/>
    <property type="evidence" value="ECO:0007669"/>
    <property type="project" value="InterPro"/>
</dbReference>
<gene>
    <name evidence="9" type="ORF">JZ786_10135</name>
</gene>
<keyword evidence="6 7" id="KW-0472">Membrane</keyword>
<evidence type="ECO:0000256" key="3">
    <source>
        <dbReference type="ARBA" id="ARBA00022475"/>
    </source>
</evidence>
<sequence length="308" mass="34875">MIQTVEQPEKSTRIKPKVKRKGLERAAPYLFLSPWIIGLIVFSVGPILLSLYFSFTNFNLLQPPQWIGFQNYKNIFTNDTLFYTSLRVTFLYLLMAVPIKLIVALAIAMLLAKNIRGIGFYRAIYYIPSLIGTSVAVAYLWQQIFGQSGLINKALLLFGIHGPAWIDSPSTALFTLSLLQAWSFGSSMLIFLAGLKAIPDSLYEAAKIDGANRWQQFLRVTVPLLSPVVFFNLIMTIINSFTQFTQGFIVTDGGPINSTLFYALYLYNQFSFFKMGYASALAWILLIIIAVFTSIVFMTSKRWVYYES</sequence>
<organism evidence="9 10">
    <name type="scientific">Alicyclobacillus mengziensis</name>
    <dbReference type="NCBI Taxonomy" id="2931921"/>
    <lineage>
        <taxon>Bacteria</taxon>
        <taxon>Bacillati</taxon>
        <taxon>Bacillota</taxon>
        <taxon>Bacilli</taxon>
        <taxon>Bacillales</taxon>
        <taxon>Alicyclobacillaceae</taxon>
        <taxon>Alicyclobacillus</taxon>
    </lineage>
</organism>
<accession>A0A9X7W489</accession>
<dbReference type="PROSITE" id="PS50928">
    <property type="entry name" value="ABC_TM1"/>
    <property type="match status" value="1"/>
</dbReference>
<evidence type="ECO:0000256" key="7">
    <source>
        <dbReference type="RuleBase" id="RU363032"/>
    </source>
</evidence>
<dbReference type="SUPFAM" id="SSF161098">
    <property type="entry name" value="MetI-like"/>
    <property type="match status" value="1"/>
</dbReference>
<feature type="transmembrane region" description="Helical" evidence="7">
    <location>
        <begin position="277"/>
        <end position="298"/>
    </location>
</feature>
<evidence type="ECO:0000256" key="2">
    <source>
        <dbReference type="ARBA" id="ARBA00022448"/>
    </source>
</evidence>
<keyword evidence="2 7" id="KW-0813">Transport</keyword>
<evidence type="ECO:0000259" key="8">
    <source>
        <dbReference type="PROSITE" id="PS50928"/>
    </source>
</evidence>
<dbReference type="GO" id="GO:0005886">
    <property type="term" value="C:plasma membrane"/>
    <property type="evidence" value="ECO:0007669"/>
    <property type="project" value="UniProtKB-SubCell"/>
</dbReference>
<feature type="transmembrane region" description="Helical" evidence="7">
    <location>
        <begin position="172"/>
        <end position="195"/>
    </location>
</feature>
<evidence type="ECO:0000313" key="9">
    <source>
        <dbReference type="EMBL" id="QSO49238.1"/>
    </source>
</evidence>
<protein>
    <submittedName>
        <fullName evidence="9">Sugar ABC transporter permease</fullName>
    </submittedName>
</protein>
<dbReference type="SUPFAM" id="SSF160964">
    <property type="entry name" value="MalF N-terminal region-like"/>
    <property type="match status" value="1"/>
</dbReference>
<feature type="domain" description="ABC transmembrane type-1" evidence="8">
    <location>
        <begin position="86"/>
        <end position="296"/>
    </location>
</feature>
<name>A0A9X7W489_9BACL</name>
<feature type="transmembrane region" description="Helical" evidence="7">
    <location>
        <begin position="123"/>
        <end position="141"/>
    </location>
</feature>
<comment type="similarity">
    <text evidence="7">Belongs to the binding-protein-dependent transport system permease family.</text>
</comment>
<comment type="subcellular location">
    <subcellularLocation>
        <location evidence="1 7">Cell membrane</location>
        <topology evidence="1 7">Multi-pass membrane protein</topology>
    </subcellularLocation>
</comment>
<dbReference type="CDD" id="cd06261">
    <property type="entry name" value="TM_PBP2"/>
    <property type="match status" value="1"/>
</dbReference>
<proteinExistence type="inferred from homology"/>
<evidence type="ECO:0000256" key="1">
    <source>
        <dbReference type="ARBA" id="ARBA00004651"/>
    </source>
</evidence>
<dbReference type="PANTHER" id="PTHR30193">
    <property type="entry name" value="ABC TRANSPORTER PERMEASE PROTEIN"/>
    <property type="match status" value="1"/>
</dbReference>
<keyword evidence="10" id="KW-1185">Reference proteome</keyword>
<dbReference type="Gene3D" id="1.10.3720.10">
    <property type="entry name" value="MetI-like"/>
    <property type="match status" value="1"/>
</dbReference>
<dbReference type="Pfam" id="PF00528">
    <property type="entry name" value="BPD_transp_1"/>
    <property type="match status" value="1"/>
</dbReference>
<keyword evidence="3" id="KW-1003">Cell membrane</keyword>
<dbReference type="Proteomes" id="UP000663505">
    <property type="component" value="Chromosome"/>
</dbReference>
<feature type="transmembrane region" description="Helical" evidence="7">
    <location>
        <begin position="216"/>
        <end position="238"/>
    </location>
</feature>
<dbReference type="InterPro" id="IPR035906">
    <property type="entry name" value="MetI-like_sf"/>
</dbReference>